<evidence type="ECO:0000256" key="4">
    <source>
        <dbReference type="ARBA" id="ARBA00022833"/>
    </source>
</evidence>
<keyword evidence="4" id="KW-0862">Zinc</keyword>
<dbReference type="InterPro" id="IPR002867">
    <property type="entry name" value="IBR_dom"/>
</dbReference>
<dbReference type="AlphaFoldDB" id="A0A565BMD1"/>
<dbReference type="Proteomes" id="UP000489600">
    <property type="component" value="Unassembled WGS sequence"/>
</dbReference>
<comment type="caution">
    <text evidence="6">The sequence shown here is derived from an EMBL/GenBank/DDBJ whole genome shotgun (WGS) entry which is preliminary data.</text>
</comment>
<dbReference type="SUPFAM" id="SSF57850">
    <property type="entry name" value="RING/U-box"/>
    <property type="match status" value="1"/>
</dbReference>
<dbReference type="OrthoDB" id="9977870at2759"/>
<dbReference type="GO" id="GO:0008270">
    <property type="term" value="F:zinc ion binding"/>
    <property type="evidence" value="ECO:0007669"/>
    <property type="project" value="UniProtKB-KW"/>
</dbReference>
<name>A0A565BMD1_9BRAS</name>
<dbReference type="EMBL" id="CABITT030000004">
    <property type="protein sequence ID" value="VVB02752.1"/>
    <property type="molecule type" value="Genomic_DNA"/>
</dbReference>
<dbReference type="SMART" id="SM00647">
    <property type="entry name" value="IBR"/>
    <property type="match status" value="1"/>
</dbReference>
<gene>
    <name evidence="6" type="ORF">ANE_LOCUS13196</name>
</gene>
<dbReference type="Pfam" id="PF01485">
    <property type="entry name" value="IBR"/>
    <property type="match status" value="1"/>
</dbReference>
<organism evidence="6 7">
    <name type="scientific">Arabis nemorensis</name>
    <dbReference type="NCBI Taxonomy" id="586526"/>
    <lineage>
        <taxon>Eukaryota</taxon>
        <taxon>Viridiplantae</taxon>
        <taxon>Streptophyta</taxon>
        <taxon>Embryophyta</taxon>
        <taxon>Tracheophyta</taxon>
        <taxon>Spermatophyta</taxon>
        <taxon>Magnoliopsida</taxon>
        <taxon>eudicotyledons</taxon>
        <taxon>Gunneridae</taxon>
        <taxon>Pentapetalae</taxon>
        <taxon>rosids</taxon>
        <taxon>malvids</taxon>
        <taxon>Brassicales</taxon>
        <taxon>Brassicaceae</taxon>
        <taxon>Arabideae</taxon>
        <taxon>Arabis</taxon>
    </lineage>
</organism>
<proteinExistence type="predicted"/>
<reference evidence="6" key="1">
    <citation type="submission" date="2019-07" db="EMBL/GenBank/DDBJ databases">
        <authorList>
            <person name="Dittberner H."/>
        </authorList>
    </citation>
    <scope>NUCLEOTIDE SEQUENCE [LARGE SCALE GENOMIC DNA]</scope>
</reference>
<accession>A0A565BMD1</accession>
<dbReference type="UniPathway" id="UPA00143"/>
<feature type="domain" description="IBR" evidence="5">
    <location>
        <begin position="6"/>
        <end position="79"/>
    </location>
</feature>
<keyword evidence="3" id="KW-0833">Ubl conjugation pathway</keyword>
<sequence length="102" mass="11886">MNHGIDILTIREEESLIDVAERVFCPSITCSALMAKRELLKHSNMVFLGAEEVGFRKCTHCEFDFCRNCRTKWHYNKTCDEFRKTKDYKTSPQGEFNVVAES</sequence>
<keyword evidence="1" id="KW-0479">Metal-binding</keyword>
<evidence type="ECO:0000256" key="3">
    <source>
        <dbReference type="ARBA" id="ARBA00022786"/>
    </source>
</evidence>
<keyword evidence="7" id="KW-1185">Reference proteome</keyword>
<evidence type="ECO:0000256" key="1">
    <source>
        <dbReference type="ARBA" id="ARBA00022723"/>
    </source>
</evidence>
<evidence type="ECO:0000313" key="7">
    <source>
        <dbReference type="Proteomes" id="UP000489600"/>
    </source>
</evidence>
<dbReference type="GO" id="GO:0016567">
    <property type="term" value="P:protein ubiquitination"/>
    <property type="evidence" value="ECO:0007669"/>
    <property type="project" value="UniProtKB-UniPathway"/>
</dbReference>
<protein>
    <recommendedName>
        <fullName evidence="5">IBR domain-containing protein</fullName>
    </recommendedName>
</protein>
<keyword evidence="2" id="KW-0863">Zinc-finger</keyword>
<evidence type="ECO:0000256" key="2">
    <source>
        <dbReference type="ARBA" id="ARBA00022771"/>
    </source>
</evidence>
<evidence type="ECO:0000259" key="5">
    <source>
        <dbReference type="SMART" id="SM00647"/>
    </source>
</evidence>
<evidence type="ECO:0000313" key="6">
    <source>
        <dbReference type="EMBL" id="VVB02752.1"/>
    </source>
</evidence>